<evidence type="ECO:0000313" key="2">
    <source>
        <dbReference type="WBParaSite" id="L893_g25357.t1"/>
    </source>
</evidence>
<dbReference type="WBParaSite" id="L893_g25357.t1">
    <property type="protein sequence ID" value="L893_g25357.t1"/>
    <property type="gene ID" value="L893_g25357"/>
</dbReference>
<evidence type="ECO:0000313" key="1">
    <source>
        <dbReference type="Proteomes" id="UP000095287"/>
    </source>
</evidence>
<reference evidence="2" key="1">
    <citation type="submission" date="2016-11" db="UniProtKB">
        <authorList>
            <consortium name="WormBaseParasite"/>
        </authorList>
    </citation>
    <scope>IDENTIFICATION</scope>
</reference>
<proteinExistence type="predicted"/>
<name>A0A1I7ZEG6_9BILA</name>
<accession>A0A1I7ZEG6</accession>
<sequence length="67" mass="7877">MCGRTNIRPVGLLESETSIEGHRSCGLKWDKVTEEEKLAKIDRDERSRFAMKMALTDARRRLWSRVR</sequence>
<protein>
    <submittedName>
        <fullName evidence="2">Uncharacterized protein</fullName>
    </submittedName>
</protein>
<organism evidence="1 2">
    <name type="scientific">Steinernema glaseri</name>
    <dbReference type="NCBI Taxonomy" id="37863"/>
    <lineage>
        <taxon>Eukaryota</taxon>
        <taxon>Metazoa</taxon>
        <taxon>Ecdysozoa</taxon>
        <taxon>Nematoda</taxon>
        <taxon>Chromadorea</taxon>
        <taxon>Rhabditida</taxon>
        <taxon>Tylenchina</taxon>
        <taxon>Panagrolaimomorpha</taxon>
        <taxon>Strongyloidoidea</taxon>
        <taxon>Steinernematidae</taxon>
        <taxon>Steinernema</taxon>
    </lineage>
</organism>
<keyword evidence="1" id="KW-1185">Reference proteome</keyword>
<dbReference type="Proteomes" id="UP000095287">
    <property type="component" value="Unplaced"/>
</dbReference>
<dbReference type="AlphaFoldDB" id="A0A1I7ZEG6"/>